<comment type="caution">
    <text evidence="1">The sequence shown here is derived from an EMBL/GenBank/DDBJ whole genome shotgun (WGS) entry which is preliminary data.</text>
</comment>
<dbReference type="EMBL" id="CM046398">
    <property type="protein sequence ID" value="KAI8531976.1"/>
    <property type="molecule type" value="Genomic_DNA"/>
</dbReference>
<evidence type="ECO:0000313" key="1">
    <source>
        <dbReference type="EMBL" id="KAI8531976.1"/>
    </source>
</evidence>
<evidence type="ECO:0000313" key="2">
    <source>
        <dbReference type="Proteomes" id="UP001062846"/>
    </source>
</evidence>
<protein>
    <submittedName>
        <fullName evidence="1">Uncharacterized protein</fullName>
    </submittedName>
</protein>
<accession>A0ACC0LTZ1</accession>
<organism evidence="1 2">
    <name type="scientific">Rhododendron molle</name>
    <name type="common">Chinese azalea</name>
    <name type="synonym">Azalea mollis</name>
    <dbReference type="NCBI Taxonomy" id="49168"/>
    <lineage>
        <taxon>Eukaryota</taxon>
        <taxon>Viridiplantae</taxon>
        <taxon>Streptophyta</taxon>
        <taxon>Embryophyta</taxon>
        <taxon>Tracheophyta</taxon>
        <taxon>Spermatophyta</taxon>
        <taxon>Magnoliopsida</taxon>
        <taxon>eudicotyledons</taxon>
        <taxon>Gunneridae</taxon>
        <taxon>Pentapetalae</taxon>
        <taxon>asterids</taxon>
        <taxon>Ericales</taxon>
        <taxon>Ericaceae</taxon>
        <taxon>Ericoideae</taxon>
        <taxon>Rhodoreae</taxon>
        <taxon>Rhododendron</taxon>
    </lineage>
</organism>
<reference evidence="1" key="1">
    <citation type="submission" date="2022-02" db="EMBL/GenBank/DDBJ databases">
        <title>Plant Genome Project.</title>
        <authorList>
            <person name="Zhang R.-G."/>
        </authorList>
    </citation>
    <scope>NUCLEOTIDE SEQUENCE</scope>
    <source>
        <strain evidence="1">AT1</strain>
    </source>
</reference>
<keyword evidence="2" id="KW-1185">Reference proteome</keyword>
<name>A0ACC0LTZ1_RHOML</name>
<proteinExistence type="predicted"/>
<gene>
    <name evidence="1" type="ORF">RHMOL_Rhmol11G0177300</name>
</gene>
<dbReference type="Proteomes" id="UP001062846">
    <property type="component" value="Chromosome 11"/>
</dbReference>
<sequence>MALRTATTQLLHQRTSYGALENPNLTFSNNVKLKAGINKISLLSIVVGILNVDVHYATWNTAVLGPVTLEGHNERTTDLTNQIWSNEGRPGKLGWPSIFNIHINAIMFEKFLVCIVAFDAAESNETVQLKCLFKTDLLTIGPQFGEAIDDAARYFNEAYDKGLSP</sequence>